<evidence type="ECO:0000256" key="3">
    <source>
        <dbReference type="ARBA" id="ARBA00022777"/>
    </source>
</evidence>
<comment type="similarity">
    <text evidence="1 4">Belongs to the glycerate kinase type-1 family.</text>
</comment>
<evidence type="ECO:0000256" key="4">
    <source>
        <dbReference type="PIRNR" id="PIRNR006078"/>
    </source>
</evidence>
<dbReference type="AlphaFoldDB" id="A0A927GRL9"/>
<dbReference type="InterPro" id="IPR004381">
    <property type="entry name" value="Glycerate_kinase"/>
</dbReference>
<dbReference type="Proteomes" id="UP000621560">
    <property type="component" value="Unassembled WGS sequence"/>
</dbReference>
<dbReference type="PANTHER" id="PTHR21599">
    <property type="entry name" value="GLYCERATE KINASE"/>
    <property type="match status" value="1"/>
</dbReference>
<dbReference type="RefSeq" id="WP_190915836.1">
    <property type="nucleotide sequence ID" value="NZ_JACXIZ010000012.1"/>
</dbReference>
<organism evidence="5 6">
    <name type="scientific">Paenibacillus sabuli</name>
    <dbReference type="NCBI Taxonomy" id="2772509"/>
    <lineage>
        <taxon>Bacteria</taxon>
        <taxon>Bacillati</taxon>
        <taxon>Bacillota</taxon>
        <taxon>Bacilli</taxon>
        <taxon>Bacillales</taxon>
        <taxon>Paenibacillaceae</taxon>
        <taxon>Paenibacillus</taxon>
    </lineage>
</organism>
<dbReference type="Gene3D" id="3.40.50.10350">
    <property type="entry name" value="Glycerate kinase, domain 1"/>
    <property type="match status" value="1"/>
</dbReference>
<keyword evidence="2 4" id="KW-0808">Transferase</keyword>
<dbReference type="EMBL" id="JACXIZ010000012">
    <property type="protein sequence ID" value="MBD2844817.1"/>
    <property type="molecule type" value="Genomic_DNA"/>
</dbReference>
<gene>
    <name evidence="5" type="ORF">IDH44_06405</name>
</gene>
<dbReference type="InterPro" id="IPR018197">
    <property type="entry name" value="Glycerate_kinase_RE-like"/>
</dbReference>
<dbReference type="PANTHER" id="PTHR21599:SF0">
    <property type="entry name" value="GLYCERATE KINASE"/>
    <property type="match status" value="1"/>
</dbReference>
<evidence type="ECO:0000256" key="2">
    <source>
        <dbReference type="ARBA" id="ARBA00022679"/>
    </source>
</evidence>
<reference evidence="5" key="1">
    <citation type="submission" date="2020-09" db="EMBL/GenBank/DDBJ databases">
        <title>A novel bacterium of genus Paenibacillus, isolated from South China Sea.</title>
        <authorList>
            <person name="Huang H."/>
            <person name="Mo K."/>
            <person name="Hu Y."/>
        </authorList>
    </citation>
    <scope>NUCLEOTIDE SEQUENCE</scope>
    <source>
        <strain evidence="5">IB182496</strain>
    </source>
</reference>
<dbReference type="GO" id="GO:0031388">
    <property type="term" value="P:organic acid phosphorylation"/>
    <property type="evidence" value="ECO:0007669"/>
    <property type="project" value="UniProtKB-UniRule"/>
</dbReference>
<accession>A0A927GRL9</accession>
<dbReference type="InterPro" id="IPR018193">
    <property type="entry name" value="Glyc_kinase_flavodox-like_fold"/>
</dbReference>
<dbReference type="InterPro" id="IPR036129">
    <property type="entry name" value="Glycerate_kinase_sf"/>
</dbReference>
<dbReference type="PIRSF" id="PIRSF006078">
    <property type="entry name" value="GlxK"/>
    <property type="match status" value="1"/>
</dbReference>
<dbReference type="GO" id="GO:0008887">
    <property type="term" value="F:glycerate kinase activity"/>
    <property type="evidence" value="ECO:0007669"/>
    <property type="project" value="UniProtKB-UniRule"/>
</dbReference>
<protein>
    <submittedName>
        <fullName evidence="5">Glycerate kinase</fullName>
    </submittedName>
</protein>
<keyword evidence="6" id="KW-1185">Reference proteome</keyword>
<evidence type="ECO:0000256" key="1">
    <source>
        <dbReference type="ARBA" id="ARBA00006284"/>
    </source>
</evidence>
<name>A0A927GRL9_9BACL</name>
<evidence type="ECO:0000313" key="5">
    <source>
        <dbReference type="EMBL" id="MBD2844817.1"/>
    </source>
</evidence>
<dbReference type="Pfam" id="PF02595">
    <property type="entry name" value="Gly_kinase"/>
    <property type="match status" value="1"/>
</dbReference>
<dbReference type="SUPFAM" id="SSF110738">
    <property type="entry name" value="Glycerate kinase I"/>
    <property type="match status" value="1"/>
</dbReference>
<sequence length="388" mass="39452">MKFVIATDSYKGSLTSIEAGETMADAIREELPAAEIVVVPMADGGEGTVASIVHATGGTYMPVRVCGPLGEPVDAGWGRSGAEPATAVLETASAAGLPMVPEDRRNPLHTTSRGLGELMLDALDSGMRTFIVGLGGSATNDGGMGMLTALGARFTDAQGKALAGYGRELGRVAAVDYAGLDPRLRECRLIAASDVTNPLCGPDGCAHVFGPQKGADPATVAALDEAMRGYAALVEAHLGHTYAAQPGSGAAGGLGFGLRTLGAELVPGAQLVGEAVRLAEHVRGADWVLTGEGMSDAQTLQGKLPAHVAEVARDAGAGCLLLSGAIGADADALLARFDGCFAAVARPAELATCMREAQVNVDRTARSIARLIKRASQPTSQSATPEQP</sequence>
<proteinExistence type="inferred from homology"/>
<keyword evidence="3 4" id="KW-0418">Kinase</keyword>
<dbReference type="Gene3D" id="3.90.1510.10">
    <property type="entry name" value="Glycerate kinase, domain 2"/>
    <property type="match status" value="1"/>
</dbReference>
<dbReference type="NCBIfam" id="TIGR00045">
    <property type="entry name" value="glycerate kinase"/>
    <property type="match status" value="1"/>
</dbReference>
<comment type="caution">
    <text evidence="5">The sequence shown here is derived from an EMBL/GenBank/DDBJ whole genome shotgun (WGS) entry which is preliminary data.</text>
</comment>
<evidence type="ECO:0000313" key="6">
    <source>
        <dbReference type="Proteomes" id="UP000621560"/>
    </source>
</evidence>